<evidence type="ECO:0000256" key="3">
    <source>
        <dbReference type="ARBA" id="ARBA00022527"/>
    </source>
</evidence>
<evidence type="ECO:0000313" key="14">
    <source>
        <dbReference type="EMBL" id="CAH1430176.1"/>
    </source>
</evidence>
<evidence type="ECO:0000256" key="6">
    <source>
        <dbReference type="ARBA" id="ARBA00022741"/>
    </source>
</evidence>
<comment type="caution">
    <text evidence="14">The sequence shown here is derived from an EMBL/GenBank/DDBJ whole genome shotgun (WGS) entry which is preliminary data.</text>
</comment>
<comment type="similarity">
    <text evidence="1">Belongs to the protein kinase superfamily. CAMK Ser/Thr protein kinase family. CaMK subfamily.</text>
</comment>
<dbReference type="InterPro" id="IPR050205">
    <property type="entry name" value="CDPK_Ser/Thr_kinases"/>
</dbReference>
<dbReference type="InterPro" id="IPR011009">
    <property type="entry name" value="Kinase-like_dom_sf"/>
</dbReference>
<evidence type="ECO:0000313" key="15">
    <source>
        <dbReference type="Proteomes" id="UP001157418"/>
    </source>
</evidence>
<keyword evidence="4" id="KW-0808">Transferase</keyword>
<dbReference type="Gene3D" id="1.10.238.10">
    <property type="entry name" value="EF-hand"/>
    <property type="match status" value="2"/>
</dbReference>
<dbReference type="AlphaFoldDB" id="A0AAU9MSZ8"/>
<proteinExistence type="inferred from homology"/>
<comment type="catalytic activity">
    <reaction evidence="10">
        <text>L-seryl-[protein] + ATP = O-phospho-L-seryl-[protein] + ADP + H(+)</text>
        <dbReference type="Rhea" id="RHEA:17989"/>
        <dbReference type="Rhea" id="RHEA-COMP:9863"/>
        <dbReference type="Rhea" id="RHEA-COMP:11604"/>
        <dbReference type="ChEBI" id="CHEBI:15378"/>
        <dbReference type="ChEBI" id="CHEBI:29999"/>
        <dbReference type="ChEBI" id="CHEBI:30616"/>
        <dbReference type="ChEBI" id="CHEBI:83421"/>
        <dbReference type="ChEBI" id="CHEBI:456216"/>
        <dbReference type="EC" id="2.7.11.1"/>
    </reaction>
</comment>
<dbReference type="Gene3D" id="3.30.200.20">
    <property type="entry name" value="Phosphorylase Kinase, domain 1"/>
    <property type="match status" value="1"/>
</dbReference>
<evidence type="ECO:0000256" key="9">
    <source>
        <dbReference type="ARBA" id="ARBA00047899"/>
    </source>
</evidence>
<reference evidence="14 15" key="1">
    <citation type="submission" date="2022-01" db="EMBL/GenBank/DDBJ databases">
        <authorList>
            <person name="Xiong W."/>
            <person name="Schranz E."/>
        </authorList>
    </citation>
    <scope>NUCLEOTIDE SEQUENCE [LARGE SCALE GENOMIC DNA]</scope>
</reference>
<dbReference type="InterPro" id="IPR011992">
    <property type="entry name" value="EF-hand-dom_pair"/>
</dbReference>
<evidence type="ECO:0000256" key="10">
    <source>
        <dbReference type="ARBA" id="ARBA00048679"/>
    </source>
</evidence>
<keyword evidence="15" id="KW-1185">Reference proteome</keyword>
<feature type="region of interest" description="Disordered" evidence="12">
    <location>
        <begin position="326"/>
        <end position="351"/>
    </location>
</feature>
<dbReference type="FunFam" id="1.10.510.10:FF:001294">
    <property type="entry name" value="CDPK-related kinase 3"/>
    <property type="match status" value="1"/>
</dbReference>
<keyword evidence="7" id="KW-0418">Kinase</keyword>
<dbReference type="EMBL" id="CAKMRJ010003334">
    <property type="protein sequence ID" value="CAH1430176.1"/>
    <property type="molecule type" value="Genomic_DNA"/>
</dbReference>
<evidence type="ECO:0000256" key="12">
    <source>
        <dbReference type="SAM" id="MobiDB-lite"/>
    </source>
</evidence>
<evidence type="ECO:0000256" key="11">
    <source>
        <dbReference type="PROSITE-ProRule" id="PRU10141"/>
    </source>
</evidence>
<organism evidence="14 15">
    <name type="scientific">Lactuca virosa</name>
    <dbReference type="NCBI Taxonomy" id="75947"/>
    <lineage>
        <taxon>Eukaryota</taxon>
        <taxon>Viridiplantae</taxon>
        <taxon>Streptophyta</taxon>
        <taxon>Embryophyta</taxon>
        <taxon>Tracheophyta</taxon>
        <taxon>Spermatophyta</taxon>
        <taxon>Magnoliopsida</taxon>
        <taxon>eudicotyledons</taxon>
        <taxon>Gunneridae</taxon>
        <taxon>Pentapetalae</taxon>
        <taxon>asterids</taxon>
        <taxon>campanulids</taxon>
        <taxon>Asterales</taxon>
        <taxon>Asteraceae</taxon>
        <taxon>Cichorioideae</taxon>
        <taxon>Cichorieae</taxon>
        <taxon>Lactucinae</taxon>
        <taxon>Lactuca</taxon>
    </lineage>
</organism>
<dbReference type="GO" id="GO:0005524">
    <property type="term" value="F:ATP binding"/>
    <property type="evidence" value="ECO:0007669"/>
    <property type="project" value="UniProtKB-UniRule"/>
</dbReference>
<feature type="domain" description="Protein kinase" evidence="13">
    <location>
        <begin position="367"/>
        <end position="629"/>
    </location>
</feature>
<dbReference type="FunFam" id="3.30.200.20:FF:000101">
    <property type="entry name" value="CDPK-related kinase 1"/>
    <property type="match status" value="1"/>
</dbReference>
<keyword evidence="8 11" id="KW-0067">ATP-binding</keyword>
<evidence type="ECO:0000256" key="8">
    <source>
        <dbReference type="ARBA" id="ARBA00022840"/>
    </source>
</evidence>
<dbReference type="SMART" id="SM00220">
    <property type="entry name" value="S_TKc"/>
    <property type="match status" value="1"/>
</dbReference>
<protein>
    <recommendedName>
        <fullName evidence="2">non-specific serine/threonine protein kinase</fullName>
        <ecNumber evidence="2">2.7.11.1</ecNumber>
    </recommendedName>
</protein>
<keyword evidence="3" id="KW-0723">Serine/threonine-protein kinase</keyword>
<dbReference type="Pfam" id="PF00069">
    <property type="entry name" value="Pkinase"/>
    <property type="match status" value="1"/>
</dbReference>
<evidence type="ECO:0000256" key="7">
    <source>
        <dbReference type="ARBA" id="ARBA00022777"/>
    </source>
</evidence>
<evidence type="ECO:0000256" key="4">
    <source>
        <dbReference type="ARBA" id="ARBA00022679"/>
    </source>
</evidence>
<dbReference type="SUPFAM" id="SSF47473">
    <property type="entry name" value="EF-hand"/>
    <property type="match status" value="1"/>
</dbReference>
<feature type="compositionally biased region" description="Basic and acidic residues" evidence="12">
    <location>
        <begin position="219"/>
        <end position="238"/>
    </location>
</feature>
<dbReference type="InterPro" id="IPR017441">
    <property type="entry name" value="Protein_kinase_ATP_BS"/>
</dbReference>
<keyword evidence="6 11" id="KW-0547">Nucleotide-binding</keyword>
<dbReference type="CDD" id="cd05117">
    <property type="entry name" value="STKc_CAMK"/>
    <property type="match status" value="1"/>
</dbReference>
<accession>A0AAU9MSZ8</accession>
<name>A0AAU9MSZ8_9ASTR</name>
<feature type="compositionally biased region" description="Polar residues" evidence="12">
    <location>
        <begin position="266"/>
        <end position="284"/>
    </location>
</feature>
<evidence type="ECO:0000256" key="2">
    <source>
        <dbReference type="ARBA" id="ARBA00012513"/>
    </source>
</evidence>
<dbReference type="PROSITE" id="PS50011">
    <property type="entry name" value="PROTEIN_KINASE_DOM"/>
    <property type="match status" value="1"/>
</dbReference>
<evidence type="ECO:0000259" key="13">
    <source>
        <dbReference type="PROSITE" id="PS50011"/>
    </source>
</evidence>
<sequence length="818" mass="90438">MCKQPKCVYNLNVHDSYTIEAAGTPPLAYIIAQCNHVSVTVKLRRRQLLLPLDPSSNSSEQQENEAVGATVDHHYIPPPLQSATIALLPLVSLFKFLLGLKSSHRIPASGSVGGDRWWWGLPTTATAASSGSTAASLLPSSQYKGDRRGKREQGLGFVWGCSDQQKRKRNGVRLEWFYGGRRCSGSRWSLVVEWRLAGGAVAISRLPDVAAPSCSLKSGTKERNGKDAVADSAVKEDDNNAGSTVPNRPRTPKPRTPSPAVGNGTNGRSSTNTPSHSFTGSPWHSTYPAGVPPTPSPARTPRRMFKWPFPPPSPAKPIMSAIMKRQGNGKGKGNTAATGTIPEDEGGEGERALDKSFGYQRNFGSKYELGKEIGRGHFGHTCWAKGKKGALKNQPVAVKIISKAKMTTAISIEDVRREVKLLKGLSGHQHMVQFHDAFEDDQNVYIVMELCEGGELLDRILSRGGRYTENDAKSIVVQILSVASFCHLQGVVHRDLKPENFLFSTREEDSALKVIDFGLSDYARPDLRLNDIVGSAYYVAPEVLHRSYNVEADIWSIGVITYILLCGSRPFFARTESGIFRSVLRADPNLNDSPWPSVTLEAKDFVKRLLNKDHRKRMTASQALTHPWLRDENRAIPLDILIYKLVKTYLRASPLKRAALKALSKALTEDELVYLRAQFELLEPKDGCVSLDNFRMALVKHSTAAMKESRVLDILDAMKPLSYTRMGFEEFCAAAISPHQLEALENWEMIASTAFDYFELEGNRVISVDALAQEMNVGPSAHAILKDWIRNTDGKLNFLGYTKLLHGLTIRSSNTRHH</sequence>
<dbReference type="Proteomes" id="UP001157418">
    <property type="component" value="Unassembled WGS sequence"/>
</dbReference>
<gene>
    <name evidence="14" type="ORF">LVIROSA_LOCUS16977</name>
</gene>
<dbReference type="InterPro" id="IPR000719">
    <property type="entry name" value="Prot_kinase_dom"/>
</dbReference>
<evidence type="ECO:0000256" key="5">
    <source>
        <dbReference type="ARBA" id="ARBA00022737"/>
    </source>
</evidence>
<dbReference type="PROSITE" id="PS00108">
    <property type="entry name" value="PROTEIN_KINASE_ST"/>
    <property type="match status" value="1"/>
</dbReference>
<dbReference type="PANTHER" id="PTHR24349">
    <property type="entry name" value="SERINE/THREONINE-PROTEIN KINASE"/>
    <property type="match status" value="1"/>
</dbReference>
<dbReference type="FunFam" id="1.10.238.10:FF:000085">
    <property type="entry name" value="CDPK-related kinase 1"/>
    <property type="match status" value="1"/>
</dbReference>
<feature type="binding site" evidence="11">
    <location>
        <position position="399"/>
    </location>
    <ligand>
        <name>ATP</name>
        <dbReference type="ChEBI" id="CHEBI:30616"/>
    </ligand>
</feature>
<dbReference type="InterPro" id="IPR008271">
    <property type="entry name" value="Ser/Thr_kinase_AS"/>
</dbReference>
<comment type="catalytic activity">
    <reaction evidence="9">
        <text>L-threonyl-[protein] + ATP = O-phospho-L-threonyl-[protein] + ADP + H(+)</text>
        <dbReference type="Rhea" id="RHEA:46608"/>
        <dbReference type="Rhea" id="RHEA-COMP:11060"/>
        <dbReference type="Rhea" id="RHEA-COMP:11605"/>
        <dbReference type="ChEBI" id="CHEBI:15378"/>
        <dbReference type="ChEBI" id="CHEBI:30013"/>
        <dbReference type="ChEBI" id="CHEBI:30616"/>
        <dbReference type="ChEBI" id="CHEBI:61977"/>
        <dbReference type="ChEBI" id="CHEBI:456216"/>
        <dbReference type="EC" id="2.7.11.1"/>
    </reaction>
</comment>
<dbReference type="GO" id="GO:0004674">
    <property type="term" value="F:protein serine/threonine kinase activity"/>
    <property type="evidence" value="ECO:0007669"/>
    <property type="project" value="UniProtKB-KW"/>
</dbReference>
<feature type="region of interest" description="Disordered" evidence="12">
    <location>
        <begin position="211"/>
        <end position="305"/>
    </location>
</feature>
<dbReference type="FunFam" id="1.10.510.10:FF:001864">
    <property type="entry name" value="Calcium-dependent protein kinase SK5"/>
    <property type="match status" value="1"/>
</dbReference>
<dbReference type="SUPFAM" id="SSF56112">
    <property type="entry name" value="Protein kinase-like (PK-like)"/>
    <property type="match status" value="1"/>
</dbReference>
<keyword evidence="5" id="KW-0677">Repeat</keyword>
<dbReference type="EC" id="2.7.11.1" evidence="2"/>
<dbReference type="PROSITE" id="PS00107">
    <property type="entry name" value="PROTEIN_KINASE_ATP"/>
    <property type="match status" value="1"/>
</dbReference>
<dbReference type="Gene3D" id="1.10.510.10">
    <property type="entry name" value="Transferase(Phosphotransferase) domain 1"/>
    <property type="match status" value="1"/>
</dbReference>
<evidence type="ECO:0000256" key="1">
    <source>
        <dbReference type="ARBA" id="ARBA00005354"/>
    </source>
</evidence>